<dbReference type="Proteomes" id="UP000664940">
    <property type="component" value="Unassembled WGS sequence"/>
</dbReference>
<evidence type="ECO:0000313" key="2">
    <source>
        <dbReference type="EMBL" id="KAF6109649.1"/>
    </source>
</evidence>
<protein>
    <submittedName>
        <fullName evidence="2">Uncharacterized protein</fullName>
    </submittedName>
</protein>
<comment type="caution">
    <text evidence="2">The sequence shown here is derived from an EMBL/GenBank/DDBJ whole genome shotgun (WGS) entry which is preliminary data.</text>
</comment>
<accession>A0A834AEU0</accession>
<keyword evidence="1" id="KW-0472">Membrane</keyword>
<sequence length="130" mass="14820">MCRNVFNAWPKTTLLPVCPTDAKSLDTHAPHPQAIPTPLFISMGHTYKFFGYSTSYTVLYCPMAILQLSICIFKKIYLLIFRERGRKVERDRKKYQCVIAFHMPPTGNLACNQGMCPELEIKPATLCFIG</sequence>
<evidence type="ECO:0000313" key="3">
    <source>
        <dbReference type="Proteomes" id="UP000664940"/>
    </source>
</evidence>
<evidence type="ECO:0000256" key="1">
    <source>
        <dbReference type="SAM" id="Phobius"/>
    </source>
</evidence>
<dbReference type="EMBL" id="JABVXQ010000005">
    <property type="protein sequence ID" value="KAF6109649.1"/>
    <property type="molecule type" value="Genomic_DNA"/>
</dbReference>
<organism evidence="2 3">
    <name type="scientific">Phyllostomus discolor</name>
    <name type="common">pale spear-nosed bat</name>
    <dbReference type="NCBI Taxonomy" id="89673"/>
    <lineage>
        <taxon>Eukaryota</taxon>
        <taxon>Metazoa</taxon>
        <taxon>Chordata</taxon>
        <taxon>Craniata</taxon>
        <taxon>Vertebrata</taxon>
        <taxon>Euteleostomi</taxon>
        <taxon>Mammalia</taxon>
        <taxon>Eutheria</taxon>
        <taxon>Laurasiatheria</taxon>
        <taxon>Chiroptera</taxon>
        <taxon>Yangochiroptera</taxon>
        <taxon>Phyllostomidae</taxon>
        <taxon>Phyllostominae</taxon>
        <taxon>Phyllostomus</taxon>
    </lineage>
</organism>
<feature type="transmembrane region" description="Helical" evidence="1">
    <location>
        <begin position="57"/>
        <end position="80"/>
    </location>
</feature>
<proteinExistence type="predicted"/>
<dbReference type="AlphaFoldDB" id="A0A834AEU0"/>
<name>A0A834AEU0_9CHIR</name>
<reference evidence="2 3" key="1">
    <citation type="journal article" date="2020" name="Nature">
        <title>Six reference-quality genomes reveal evolution of bat adaptations.</title>
        <authorList>
            <person name="Jebb D."/>
            <person name="Huang Z."/>
            <person name="Pippel M."/>
            <person name="Hughes G.M."/>
            <person name="Lavrichenko K."/>
            <person name="Devanna P."/>
            <person name="Winkler S."/>
            <person name="Jermiin L.S."/>
            <person name="Skirmuntt E.C."/>
            <person name="Katzourakis A."/>
            <person name="Burkitt-Gray L."/>
            <person name="Ray D.A."/>
            <person name="Sullivan K.A.M."/>
            <person name="Roscito J.G."/>
            <person name="Kirilenko B.M."/>
            <person name="Davalos L.M."/>
            <person name="Corthals A.P."/>
            <person name="Power M.L."/>
            <person name="Jones G."/>
            <person name="Ransome R.D."/>
            <person name="Dechmann D.K.N."/>
            <person name="Locatelli A.G."/>
            <person name="Puechmaille S.J."/>
            <person name="Fedrigo O."/>
            <person name="Jarvis E.D."/>
            <person name="Hiller M."/>
            <person name="Vernes S.C."/>
            <person name="Myers E.W."/>
            <person name="Teeling E.C."/>
        </authorList>
    </citation>
    <scope>NUCLEOTIDE SEQUENCE [LARGE SCALE GENOMIC DNA]</scope>
    <source>
        <strain evidence="2">Bat1K_MPI-CBG_1</strain>
    </source>
</reference>
<keyword evidence="1" id="KW-0812">Transmembrane</keyword>
<keyword evidence="1" id="KW-1133">Transmembrane helix</keyword>
<gene>
    <name evidence="2" type="ORF">HJG60_010887</name>
</gene>